<dbReference type="PANTHER" id="PTHR33395">
    <property type="entry name" value="TRANSCRIPTASE, PUTATIVE-RELATED-RELATED"/>
    <property type="match status" value="1"/>
</dbReference>
<evidence type="ECO:0000259" key="1">
    <source>
        <dbReference type="Pfam" id="PF03372"/>
    </source>
</evidence>
<dbReference type="InterPro" id="IPR005135">
    <property type="entry name" value="Endo/exonuclease/phosphatase"/>
</dbReference>
<dbReference type="EMBL" id="GEGO01006763">
    <property type="protein sequence ID" value="JAR88641.1"/>
    <property type="molecule type" value="Transcribed_RNA"/>
</dbReference>
<dbReference type="SUPFAM" id="SSF56219">
    <property type="entry name" value="DNase I-like"/>
    <property type="match status" value="1"/>
</dbReference>
<dbReference type="PANTHER" id="PTHR33395:SF22">
    <property type="entry name" value="REVERSE TRANSCRIPTASE DOMAIN-CONTAINING PROTEIN"/>
    <property type="match status" value="1"/>
</dbReference>
<reference evidence="2" key="1">
    <citation type="journal article" date="2018" name="PLoS Negl. Trop. Dis.">
        <title>Sialome diversity of ticks revealed by RNAseq of single tick salivary glands.</title>
        <authorList>
            <person name="Perner J."/>
            <person name="Kropackova S."/>
            <person name="Kopacek P."/>
            <person name="Ribeiro J.M."/>
        </authorList>
    </citation>
    <scope>NUCLEOTIDE SEQUENCE</scope>
    <source>
        <strain evidence="2">Siblings of single egg batch collected in Ceske Budejovice</strain>
        <tissue evidence="2">Salivary glands</tissue>
    </source>
</reference>
<proteinExistence type="predicted"/>
<sequence length="554" mass="63301">SGKPHRKRFRLLAFNAQSIVNKVDDLETILLTHDPHVVVITETWLHSGIGDNEVIPPCYRMIRKDRGSRGGGVAIIAKSSVDLVPLDCIVNGEVLWCKIKVHGNVFVVSAVYRPPNTAPRFLEELYDYMALRFNDKTKIILTGDFNHADIDWAKQKLGKNEIASSELLLDIALSFNLQQLVDSPTRVTDTSQSILDLLFVSNIVEADKALVLDGVSDYKMVFLDLELHKTAADNARYERTVRDFQNADDVSILDYLDEHFDHFSQLSDVTELWKTFKSIVSYCTCHFVPTRGVRAQRHHPWVTREILQIKRKIKRKRKAKQNSSDIENLGRQLKNLISQARENYCGNVLSRFLLESPLKFWRFFSSKKEVITEVMVGDEVVSCPIRVAEEFNMYFQSVFTVSSDPPVDHVSSSDEPRMPDLVVSESGILNLLLNINVKKASGSDDISNAFLKRYAEWVSRYLFIIFQASLQQSKLPADWLCGKIIPIHKSGNKMTVQNYRPISLTSTCCKLLEHIISNHVTQYLEENNLIYKHQHGFRRGLSTVTQLIECAHEF</sequence>
<organism evidence="2">
    <name type="scientific">Ixodes ricinus</name>
    <name type="common">Common tick</name>
    <name type="synonym">Acarus ricinus</name>
    <dbReference type="NCBI Taxonomy" id="34613"/>
    <lineage>
        <taxon>Eukaryota</taxon>
        <taxon>Metazoa</taxon>
        <taxon>Ecdysozoa</taxon>
        <taxon>Arthropoda</taxon>
        <taxon>Chelicerata</taxon>
        <taxon>Arachnida</taxon>
        <taxon>Acari</taxon>
        <taxon>Parasitiformes</taxon>
        <taxon>Ixodida</taxon>
        <taxon>Ixodoidea</taxon>
        <taxon>Ixodidae</taxon>
        <taxon>Ixodinae</taxon>
        <taxon>Ixodes</taxon>
    </lineage>
</organism>
<dbReference type="AlphaFoldDB" id="A0A147BD04"/>
<evidence type="ECO:0000313" key="2">
    <source>
        <dbReference type="EMBL" id="JAR88641.1"/>
    </source>
</evidence>
<dbReference type="GO" id="GO:0007508">
    <property type="term" value="P:larval heart development"/>
    <property type="evidence" value="ECO:0007669"/>
    <property type="project" value="TreeGrafter"/>
</dbReference>
<dbReference type="GO" id="GO:0003824">
    <property type="term" value="F:catalytic activity"/>
    <property type="evidence" value="ECO:0007669"/>
    <property type="project" value="InterPro"/>
</dbReference>
<dbReference type="InterPro" id="IPR036691">
    <property type="entry name" value="Endo/exonu/phosph_ase_sf"/>
</dbReference>
<protein>
    <recommendedName>
        <fullName evidence="1">Endonuclease/exonuclease/phosphatase domain-containing protein</fullName>
    </recommendedName>
</protein>
<dbReference type="GO" id="GO:0031012">
    <property type="term" value="C:extracellular matrix"/>
    <property type="evidence" value="ECO:0007669"/>
    <property type="project" value="TreeGrafter"/>
</dbReference>
<dbReference type="Pfam" id="PF03372">
    <property type="entry name" value="Exo_endo_phos"/>
    <property type="match status" value="1"/>
</dbReference>
<feature type="domain" description="Endonuclease/exonuclease/phosphatase" evidence="1">
    <location>
        <begin position="13"/>
        <end position="214"/>
    </location>
</feature>
<accession>A0A147BD04</accession>
<name>A0A147BD04_IXORI</name>
<dbReference type="GO" id="GO:0061343">
    <property type="term" value="P:cell adhesion involved in heart morphogenesis"/>
    <property type="evidence" value="ECO:0007669"/>
    <property type="project" value="TreeGrafter"/>
</dbReference>
<dbReference type="Gene3D" id="3.60.10.10">
    <property type="entry name" value="Endonuclease/exonuclease/phosphatase"/>
    <property type="match status" value="1"/>
</dbReference>
<feature type="non-terminal residue" evidence="2">
    <location>
        <position position="1"/>
    </location>
</feature>